<dbReference type="Gene3D" id="1.10.375.10">
    <property type="entry name" value="Human Immunodeficiency Virus Type 1 Capsid Protein"/>
    <property type="match status" value="1"/>
</dbReference>
<proteinExistence type="predicted"/>
<organism evidence="3 4">
    <name type="scientific">Leptobrachium leishanense</name>
    <name type="common">Leishan spiny toad</name>
    <dbReference type="NCBI Taxonomy" id="445787"/>
    <lineage>
        <taxon>Eukaryota</taxon>
        <taxon>Metazoa</taxon>
        <taxon>Chordata</taxon>
        <taxon>Craniata</taxon>
        <taxon>Vertebrata</taxon>
        <taxon>Euteleostomi</taxon>
        <taxon>Amphibia</taxon>
        <taxon>Batrachia</taxon>
        <taxon>Anura</taxon>
        <taxon>Pelobatoidea</taxon>
        <taxon>Megophryidae</taxon>
        <taxon>Leptobrachium</taxon>
    </lineage>
</organism>
<keyword evidence="4" id="KW-1185">Reference proteome</keyword>
<name>A0A8C5QW33_9ANUR</name>
<reference evidence="3" key="1">
    <citation type="submission" date="2025-08" db="UniProtKB">
        <authorList>
            <consortium name="Ensembl"/>
        </authorList>
    </citation>
    <scope>IDENTIFICATION</scope>
</reference>
<evidence type="ECO:0000313" key="4">
    <source>
        <dbReference type="Proteomes" id="UP000694569"/>
    </source>
</evidence>
<dbReference type="SUPFAM" id="SSF57756">
    <property type="entry name" value="Retrovirus zinc finger-like domains"/>
    <property type="match status" value="1"/>
</dbReference>
<dbReference type="AlphaFoldDB" id="A0A8C5QW33"/>
<feature type="compositionally biased region" description="Low complexity" evidence="1">
    <location>
        <begin position="112"/>
        <end position="121"/>
    </location>
</feature>
<dbReference type="Pfam" id="PF02093">
    <property type="entry name" value="Gag_p30"/>
    <property type="match status" value="1"/>
</dbReference>
<dbReference type="Ensembl" id="ENSLLET00000045343.1">
    <property type="protein sequence ID" value="ENSLLEP00000043602.1"/>
    <property type="gene ID" value="ENSLLEG00000027724.1"/>
</dbReference>
<protein>
    <recommendedName>
        <fullName evidence="2">Core shell protein Gag P30 domain-containing protein</fullName>
    </recommendedName>
</protein>
<reference evidence="3" key="2">
    <citation type="submission" date="2025-09" db="UniProtKB">
        <authorList>
            <consortium name="Ensembl"/>
        </authorList>
    </citation>
    <scope>IDENTIFICATION</scope>
</reference>
<feature type="region of interest" description="Disordered" evidence="1">
    <location>
        <begin position="497"/>
        <end position="526"/>
    </location>
</feature>
<dbReference type="PANTHER" id="PTHR33166">
    <property type="entry name" value="GAG_P30 DOMAIN-CONTAINING PROTEIN"/>
    <property type="match status" value="1"/>
</dbReference>
<dbReference type="SUPFAM" id="SSF47943">
    <property type="entry name" value="Retrovirus capsid protein, N-terminal core domain"/>
    <property type="match status" value="1"/>
</dbReference>
<dbReference type="GO" id="GO:0008270">
    <property type="term" value="F:zinc ion binding"/>
    <property type="evidence" value="ECO:0007669"/>
    <property type="project" value="InterPro"/>
</dbReference>
<accession>A0A8C5QW33</accession>
<evidence type="ECO:0000256" key="1">
    <source>
        <dbReference type="SAM" id="MobiDB-lite"/>
    </source>
</evidence>
<feature type="region of interest" description="Disordered" evidence="1">
    <location>
        <begin position="104"/>
        <end position="171"/>
    </location>
</feature>
<dbReference type="GO" id="GO:0019068">
    <property type="term" value="P:virion assembly"/>
    <property type="evidence" value="ECO:0007669"/>
    <property type="project" value="InterPro"/>
</dbReference>
<feature type="region of interest" description="Disordered" evidence="1">
    <location>
        <begin position="439"/>
        <end position="469"/>
    </location>
</feature>
<dbReference type="InterPro" id="IPR036875">
    <property type="entry name" value="Znf_CCHC_sf"/>
</dbReference>
<dbReference type="GeneTree" id="ENSGT01140000282634"/>
<dbReference type="Gene3D" id="4.10.60.10">
    <property type="entry name" value="Zinc finger, CCHC-type"/>
    <property type="match status" value="1"/>
</dbReference>
<dbReference type="Proteomes" id="UP000694569">
    <property type="component" value="Unplaced"/>
</dbReference>
<dbReference type="GO" id="GO:0003676">
    <property type="term" value="F:nucleic acid binding"/>
    <property type="evidence" value="ECO:0007669"/>
    <property type="project" value="InterPro"/>
</dbReference>
<feature type="region of interest" description="Disordered" evidence="1">
    <location>
        <begin position="45"/>
        <end position="82"/>
    </location>
</feature>
<dbReference type="InterPro" id="IPR008919">
    <property type="entry name" value="Retrov_capsid_N"/>
</dbReference>
<dbReference type="InterPro" id="IPR003036">
    <property type="entry name" value="Gag_P30"/>
</dbReference>
<evidence type="ECO:0000259" key="2">
    <source>
        <dbReference type="Pfam" id="PF02093"/>
    </source>
</evidence>
<evidence type="ECO:0000313" key="3">
    <source>
        <dbReference type="Ensembl" id="ENSLLEP00000043602.1"/>
    </source>
</evidence>
<dbReference type="InterPro" id="IPR050462">
    <property type="entry name" value="Retroviral_Gag-Pol_poly"/>
</dbReference>
<sequence length="540" mass="58836">MDPALIQKVQSQVTGKCGQPEQYPYIDIWKYCVRDKSHFIMMAGRNKKQLPPNKENNKKKRPVLVEQPEEIDSLSPPYSSHYGAAREGLRAAAARAERGTWVAATAPPAPSTPTGGVAEEGAVGGGDREVPPGKIEMPGGSMYKLVGQEDSDGDDKSEGVKQGATTRAANNVYKPRDLYQHNPGKSKMMPLREVPGPLLENGAPGPVQYTYVPFTTTDLFNWKTHTPLYSTNPAAVASIIESIMLTHNPTWADCQQLMLTMFTTEERVQINSSARKILLAQAVEDVRAQPEAWAEEHYPNIDPKWPYNTAAGIAHLQTYRTAVIMGVKVGGKKPTNMGKIADVVQDAKESPSAFLERLLDAYRMYSPIDPEAAENHRLINSSFVGQSQRDIRNKIQRQDGFLGKGISELVEIANKVYHNRDLEGKREEVRKQRGYTGVVGYMGGRGAPDRGRARGRGGRGRGAPRAPLGPNQCAWCRGEGHWKNDCPAFLAKFGVPGEAGESGGQAPNGQVTNGRHERNDGAGAGFVGLAGTSFEGQGTY</sequence>
<feature type="domain" description="Core shell protein Gag P30" evidence="2">
    <location>
        <begin position="218"/>
        <end position="418"/>
    </location>
</feature>